<dbReference type="Pfam" id="PF00118">
    <property type="entry name" value="Cpn60_TCP1"/>
    <property type="match status" value="1"/>
</dbReference>
<dbReference type="InterPro" id="IPR027413">
    <property type="entry name" value="GROEL-like_equatorial_sf"/>
</dbReference>
<dbReference type="InterPro" id="IPR002194">
    <property type="entry name" value="Chaperonin_TCP-1_CS"/>
</dbReference>
<proteinExistence type="inferred from homology"/>
<dbReference type="Gene3D" id="1.10.560.10">
    <property type="entry name" value="GroEL-like equatorial domain"/>
    <property type="match status" value="1"/>
</dbReference>
<gene>
    <name evidence="2" type="primary">OSJNBb0013O03.10</name>
</gene>
<name>Q7XKP6_ORYSJ</name>
<comment type="similarity">
    <text evidence="1">Belongs to the TCP-1 chaperonin family.</text>
</comment>
<reference evidence="3" key="2">
    <citation type="journal article" date="2008" name="Nucleic Acids Res.">
        <title>The rice annotation project database (RAP-DB): 2008 update.</title>
        <authorList>
            <consortium name="The rice annotation project (RAP)"/>
        </authorList>
    </citation>
    <scope>GENOME REANNOTATION</scope>
    <source>
        <strain evidence="3">cv. Nipponbare</strain>
    </source>
</reference>
<dbReference type="GO" id="GO:0016887">
    <property type="term" value="F:ATP hydrolysis activity"/>
    <property type="evidence" value="ECO:0007669"/>
    <property type="project" value="InterPro"/>
</dbReference>
<dbReference type="Proteomes" id="UP000000763">
    <property type="component" value="Chromosome 4"/>
</dbReference>
<dbReference type="GO" id="GO:0051082">
    <property type="term" value="F:unfolded protein binding"/>
    <property type="evidence" value="ECO:0007669"/>
    <property type="project" value="InterPro"/>
</dbReference>
<sequence>MVPLQPATCMLADLSRSQDATAGDGTTTVFVLTGSLLRHTHSLLSAGSLLAVDAALAVVDLAHPDLLDLRGGGGEADAALASSDRKKIRGLDSFSSLEVCRGGERGCGCGLDSLGCRGGRRGSSWARSGKLRCAARPLMSSTVMLCARVAIWAVAREGDEDENRDNMSEEDGKGDLSGMVSILDISSSM</sequence>
<dbReference type="InterPro" id="IPR002423">
    <property type="entry name" value="Cpn60/GroEL/TCP-1"/>
</dbReference>
<dbReference type="PROSITE" id="PS00995">
    <property type="entry name" value="TCP1_3"/>
    <property type="match status" value="1"/>
</dbReference>
<dbReference type="GO" id="GO:0006457">
    <property type="term" value="P:protein folding"/>
    <property type="evidence" value="ECO:0007669"/>
    <property type="project" value="InterPro"/>
</dbReference>
<dbReference type="GO" id="GO:0005524">
    <property type="term" value="F:ATP binding"/>
    <property type="evidence" value="ECO:0007669"/>
    <property type="project" value="InterPro"/>
</dbReference>
<evidence type="ECO:0000313" key="2">
    <source>
        <dbReference type="EMBL" id="CAE05569.2"/>
    </source>
</evidence>
<dbReference type="SUPFAM" id="SSF48592">
    <property type="entry name" value="GroEL equatorial domain-like"/>
    <property type="match status" value="1"/>
</dbReference>
<dbReference type="AlphaFoldDB" id="Q7XKP6"/>
<reference evidence="3" key="1">
    <citation type="journal article" date="2005" name="Nature">
        <title>The map-based sequence of the rice genome.</title>
        <authorList>
            <consortium name="International rice genome sequencing project (IRGSP)"/>
            <person name="Matsumoto T."/>
            <person name="Wu J."/>
            <person name="Kanamori H."/>
            <person name="Katayose Y."/>
            <person name="Fujisawa M."/>
            <person name="Namiki N."/>
            <person name="Mizuno H."/>
            <person name="Yamamoto K."/>
            <person name="Antonio B.A."/>
            <person name="Baba T."/>
            <person name="Sakata K."/>
            <person name="Nagamura Y."/>
            <person name="Aoki H."/>
            <person name="Arikawa K."/>
            <person name="Arita K."/>
            <person name="Bito T."/>
            <person name="Chiden Y."/>
            <person name="Fujitsuka N."/>
            <person name="Fukunaka R."/>
            <person name="Hamada M."/>
            <person name="Harada C."/>
            <person name="Hayashi A."/>
            <person name="Hijishita S."/>
            <person name="Honda M."/>
            <person name="Hosokawa S."/>
            <person name="Ichikawa Y."/>
            <person name="Idonuma A."/>
            <person name="Iijima M."/>
            <person name="Ikeda M."/>
            <person name="Ikeno M."/>
            <person name="Ito K."/>
            <person name="Ito S."/>
            <person name="Ito T."/>
            <person name="Ito Y."/>
            <person name="Ito Y."/>
            <person name="Iwabuchi A."/>
            <person name="Kamiya K."/>
            <person name="Karasawa W."/>
            <person name="Kurita K."/>
            <person name="Katagiri S."/>
            <person name="Kikuta A."/>
            <person name="Kobayashi H."/>
            <person name="Kobayashi N."/>
            <person name="Machita K."/>
            <person name="Maehara T."/>
            <person name="Masukawa M."/>
            <person name="Mizubayashi T."/>
            <person name="Mukai Y."/>
            <person name="Nagasaki H."/>
            <person name="Nagata Y."/>
            <person name="Naito S."/>
            <person name="Nakashima M."/>
            <person name="Nakama Y."/>
            <person name="Nakamichi Y."/>
            <person name="Nakamura M."/>
            <person name="Meguro A."/>
            <person name="Negishi M."/>
            <person name="Ohta I."/>
            <person name="Ohta T."/>
            <person name="Okamoto M."/>
            <person name="Ono N."/>
            <person name="Saji S."/>
            <person name="Sakaguchi M."/>
            <person name="Sakai K."/>
            <person name="Shibata M."/>
            <person name="Shimokawa T."/>
            <person name="Song J."/>
            <person name="Takazaki Y."/>
            <person name="Terasawa K."/>
            <person name="Tsugane M."/>
            <person name="Tsuji K."/>
            <person name="Ueda S."/>
            <person name="Waki K."/>
            <person name="Yamagata H."/>
            <person name="Yamamoto M."/>
            <person name="Yamamoto S."/>
            <person name="Yamane H."/>
            <person name="Yoshiki S."/>
            <person name="Yoshihara R."/>
            <person name="Yukawa K."/>
            <person name="Zhong H."/>
            <person name="Yano M."/>
            <person name="Yuan Q."/>
            <person name="Ouyang S."/>
            <person name="Liu J."/>
            <person name="Jones K.M."/>
            <person name="Gansberger K."/>
            <person name="Moffat K."/>
            <person name="Hill J."/>
            <person name="Bera J."/>
            <person name="Fadrosh D."/>
            <person name="Jin S."/>
            <person name="Johri S."/>
            <person name="Kim M."/>
            <person name="Overton L."/>
            <person name="Reardon M."/>
            <person name="Tsitrin T."/>
            <person name="Vuong H."/>
            <person name="Weaver B."/>
            <person name="Ciecko A."/>
            <person name="Tallon L."/>
            <person name="Jackson J."/>
            <person name="Pai G."/>
            <person name="Aken S.V."/>
            <person name="Utterback T."/>
            <person name="Reidmuller S."/>
            <person name="Feldblyum T."/>
            <person name="Hsiao J."/>
            <person name="Zismann V."/>
            <person name="Iobst S."/>
            <person name="de Vazeille A.R."/>
            <person name="Buell C.R."/>
            <person name="Ying K."/>
            <person name="Li Y."/>
            <person name="Lu T."/>
            <person name="Huang Y."/>
            <person name="Zhao Q."/>
            <person name="Feng Q."/>
            <person name="Zhang L."/>
            <person name="Zhu J."/>
            <person name="Weng Q."/>
            <person name="Mu J."/>
            <person name="Lu Y."/>
            <person name="Fan D."/>
            <person name="Liu Y."/>
            <person name="Guan J."/>
            <person name="Zhang Y."/>
            <person name="Yu S."/>
            <person name="Liu X."/>
            <person name="Zhang Y."/>
            <person name="Hong G."/>
            <person name="Han B."/>
            <person name="Choisne N."/>
            <person name="Demange N."/>
            <person name="Orjeda G."/>
            <person name="Samain S."/>
            <person name="Cattolico L."/>
            <person name="Pelletier E."/>
            <person name="Couloux A."/>
            <person name="Segurens B."/>
            <person name="Wincker P."/>
            <person name="D'Hont A."/>
            <person name="Scarpelli C."/>
            <person name="Weissenbach J."/>
            <person name="Salanoubat M."/>
            <person name="Quetier F."/>
            <person name="Yu Y."/>
            <person name="Kim H.R."/>
            <person name="Rambo T."/>
            <person name="Currie J."/>
            <person name="Collura K."/>
            <person name="Luo M."/>
            <person name="Yang T."/>
            <person name="Ammiraju J.S.S."/>
            <person name="Engler F."/>
            <person name="Soderlund C."/>
            <person name="Wing R.A."/>
            <person name="Palmer L.E."/>
            <person name="de la Bastide M."/>
            <person name="Spiegel L."/>
            <person name="Nascimento L."/>
            <person name="Zutavern T."/>
            <person name="O'Shaughnessy A."/>
            <person name="Dike S."/>
            <person name="Dedhia N."/>
            <person name="Preston R."/>
            <person name="Balija V."/>
            <person name="McCombie W.R."/>
            <person name="Chow T."/>
            <person name="Chen H."/>
            <person name="Chung M."/>
            <person name="Chen C."/>
            <person name="Shaw J."/>
            <person name="Wu H."/>
            <person name="Hsiao K."/>
            <person name="Chao Y."/>
            <person name="Chu M."/>
            <person name="Cheng C."/>
            <person name="Hour A."/>
            <person name="Lee P."/>
            <person name="Lin S."/>
            <person name="Lin Y."/>
            <person name="Liou J."/>
            <person name="Liu S."/>
            <person name="Hsing Y."/>
            <person name="Raghuvanshi S."/>
            <person name="Mohanty A."/>
            <person name="Bharti A.K."/>
            <person name="Gaur A."/>
            <person name="Gupta V."/>
            <person name="Kumar D."/>
            <person name="Ravi V."/>
            <person name="Vij S."/>
            <person name="Kapur A."/>
            <person name="Khurana P."/>
            <person name="Khurana P."/>
            <person name="Khurana J.P."/>
            <person name="Tyagi A.K."/>
            <person name="Gaikwad K."/>
            <person name="Singh A."/>
            <person name="Dalal V."/>
            <person name="Srivastava S."/>
            <person name="Dixit A."/>
            <person name="Pal A.K."/>
            <person name="Ghazi I.A."/>
            <person name="Yadav M."/>
            <person name="Pandit A."/>
            <person name="Bhargava A."/>
            <person name="Sureshbabu K."/>
            <person name="Batra K."/>
            <person name="Sharma T.R."/>
            <person name="Mohapatra T."/>
            <person name="Singh N.K."/>
            <person name="Messing J."/>
            <person name="Nelson A.B."/>
            <person name="Fuks G."/>
            <person name="Kavchok S."/>
            <person name="Keizer G."/>
            <person name="Linton E."/>
            <person name="Llaca V."/>
            <person name="Song R."/>
            <person name="Tanyolac B."/>
            <person name="Young S."/>
            <person name="Ho-Il K."/>
            <person name="Hahn J.H."/>
            <person name="Sangsakoo G."/>
            <person name="Vanavichit A."/>
            <person name="de Mattos Luiz.A.T."/>
            <person name="Zimmer P.D."/>
            <person name="Malone G."/>
            <person name="Dellagostin O."/>
            <person name="de Oliveira A.C."/>
            <person name="Bevan M."/>
            <person name="Bancroft I."/>
            <person name="Minx P."/>
            <person name="Cordum H."/>
            <person name="Wilson R."/>
            <person name="Cheng Z."/>
            <person name="Jin W."/>
            <person name="Jiang J."/>
            <person name="Leong S.A."/>
            <person name="Iwama H."/>
            <person name="Gojobori T."/>
            <person name="Itoh T."/>
            <person name="Niimura Y."/>
            <person name="Fujii Y."/>
            <person name="Habara T."/>
            <person name="Sakai H."/>
            <person name="Sato Y."/>
            <person name="Wilson G."/>
            <person name="Kumar K."/>
            <person name="McCouch S."/>
            <person name="Juretic N."/>
            <person name="Hoen D."/>
            <person name="Wright S."/>
            <person name="Bruskiewich R."/>
            <person name="Bureau T."/>
            <person name="Miyao A."/>
            <person name="Hirochika H."/>
            <person name="Nishikawa T."/>
            <person name="Kadowaki K."/>
            <person name="Sugiura M."/>
            <person name="Burr B."/>
            <person name="Sasaki T."/>
        </authorList>
    </citation>
    <scope>NUCLEOTIDE SEQUENCE [LARGE SCALE GENOMIC DNA]</scope>
    <source>
        <strain evidence="3">cv. Nipponbare</strain>
    </source>
</reference>
<evidence type="ECO:0000313" key="3">
    <source>
        <dbReference type="Proteomes" id="UP000000763"/>
    </source>
</evidence>
<protein>
    <submittedName>
        <fullName evidence="2">OSJNBb0013O03.10 protein</fullName>
    </submittedName>
</protein>
<organism evidence="2 3">
    <name type="scientific">Oryza sativa subsp. japonica</name>
    <name type="common">Rice</name>
    <dbReference type="NCBI Taxonomy" id="39947"/>
    <lineage>
        <taxon>Eukaryota</taxon>
        <taxon>Viridiplantae</taxon>
        <taxon>Streptophyta</taxon>
        <taxon>Embryophyta</taxon>
        <taxon>Tracheophyta</taxon>
        <taxon>Spermatophyta</taxon>
        <taxon>Magnoliopsida</taxon>
        <taxon>Liliopsida</taxon>
        <taxon>Poales</taxon>
        <taxon>Poaceae</taxon>
        <taxon>BOP clade</taxon>
        <taxon>Oryzoideae</taxon>
        <taxon>Oryzeae</taxon>
        <taxon>Oryzinae</taxon>
        <taxon>Oryza</taxon>
        <taxon>Oryza sativa</taxon>
    </lineage>
</organism>
<evidence type="ECO:0000256" key="1">
    <source>
        <dbReference type="ARBA" id="ARBA00008020"/>
    </source>
</evidence>
<dbReference type="EMBL" id="AL731621">
    <property type="protein sequence ID" value="CAE05569.2"/>
    <property type="molecule type" value="Genomic_DNA"/>
</dbReference>
<accession>Q7XKP6</accession>